<evidence type="ECO:0000313" key="2">
    <source>
        <dbReference type="Proteomes" id="UP000069620"/>
    </source>
</evidence>
<dbReference type="AlphaFoldDB" id="A0A100VZJ8"/>
<organism evidence="1 2">
    <name type="scientific">Mycolicibacterium brisbanense</name>
    <dbReference type="NCBI Taxonomy" id="146020"/>
    <lineage>
        <taxon>Bacteria</taxon>
        <taxon>Bacillati</taxon>
        <taxon>Actinomycetota</taxon>
        <taxon>Actinomycetes</taxon>
        <taxon>Mycobacteriales</taxon>
        <taxon>Mycobacteriaceae</taxon>
        <taxon>Mycolicibacterium</taxon>
    </lineage>
</organism>
<keyword evidence="2" id="KW-1185">Reference proteome</keyword>
<dbReference type="RefSeq" id="WP_165606288.1">
    <property type="nucleotide sequence ID" value="NZ_BCSX01000024.1"/>
</dbReference>
<reference evidence="2" key="1">
    <citation type="journal article" date="2016" name="Genome Announc.">
        <title>Draft Genome Sequences of Five Rapidly Growing Mycobacterium Species, M. thermoresistibile, M. fortuitum subsp. acetamidolyticum, M. canariasense, M. brisbanense, and M. novocastrense.</title>
        <authorList>
            <person name="Katahira K."/>
            <person name="Ogura Y."/>
            <person name="Gotoh Y."/>
            <person name="Hayashi T."/>
        </authorList>
    </citation>
    <scope>NUCLEOTIDE SEQUENCE [LARGE SCALE GENOMIC DNA]</scope>
    <source>
        <strain evidence="2">JCM15654</strain>
    </source>
</reference>
<gene>
    <name evidence="1" type="ORF">RMCB_2987</name>
</gene>
<evidence type="ECO:0000313" key="1">
    <source>
        <dbReference type="EMBL" id="GAS88891.1"/>
    </source>
</evidence>
<protein>
    <submittedName>
        <fullName evidence="1">Uncharacterized protein</fullName>
    </submittedName>
</protein>
<name>A0A100VZJ8_9MYCO</name>
<dbReference type="Proteomes" id="UP000069620">
    <property type="component" value="Unassembled WGS sequence"/>
</dbReference>
<sequence length="56" mass="6513">MTALPAERTIPNDVALLRLAIRERDAAIRRYRRILEEQDAQLADRERLVAELIAEQ</sequence>
<dbReference type="EMBL" id="BCSX01000024">
    <property type="protein sequence ID" value="GAS88891.1"/>
    <property type="molecule type" value="Genomic_DNA"/>
</dbReference>
<accession>A0A100VZJ8</accession>
<comment type="caution">
    <text evidence="1">The sequence shown here is derived from an EMBL/GenBank/DDBJ whole genome shotgun (WGS) entry which is preliminary data.</text>
</comment>
<reference evidence="2" key="2">
    <citation type="submission" date="2016-02" db="EMBL/GenBank/DDBJ databases">
        <title>Draft genome sequence of five rapidly growing Mycobacterium species.</title>
        <authorList>
            <person name="Katahira K."/>
            <person name="Gotou Y."/>
            <person name="Iida K."/>
            <person name="Ogura Y."/>
            <person name="Hayashi T."/>
        </authorList>
    </citation>
    <scope>NUCLEOTIDE SEQUENCE [LARGE SCALE GENOMIC DNA]</scope>
    <source>
        <strain evidence="2">JCM15654</strain>
    </source>
</reference>
<proteinExistence type="predicted"/>
<dbReference type="STRING" id="146020.RMCB_2987"/>